<dbReference type="SUPFAM" id="SSF46689">
    <property type="entry name" value="Homeodomain-like"/>
    <property type="match status" value="2"/>
</dbReference>
<dbReference type="InterPro" id="IPR018060">
    <property type="entry name" value="HTH_AraC"/>
</dbReference>
<dbReference type="InterPro" id="IPR009057">
    <property type="entry name" value="Homeodomain-like_sf"/>
</dbReference>
<keyword evidence="2" id="KW-0238">DNA-binding</keyword>
<evidence type="ECO:0000259" key="4">
    <source>
        <dbReference type="PROSITE" id="PS01124"/>
    </source>
</evidence>
<protein>
    <recommendedName>
        <fullName evidence="4">HTH araC/xylS-type domain-containing protein</fullName>
    </recommendedName>
</protein>
<evidence type="ECO:0000256" key="3">
    <source>
        <dbReference type="ARBA" id="ARBA00023163"/>
    </source>
</evidence>
<keyword evidence="6" id="KW-1185">Reference proteome</keyword>
<dbReference type="PANTHER" id="PTHR43280">
    <property type="entry name" value="ARAC-FAMILY TRANSCRIPTIONAL REGULATOR"/>
    <property type="match status" value="1"/>
</dbReference>
<dbReference type="InterPro" id="IPR027954">
    <property type="entry name" value="Transcobalamin-like_C"/>
</dbReference>
<dbReference type="RefSeq" id="WP_203630296.1">
    <property type="nucleotide sequence ID" value="NZ_BNJR01000015.1"/>
</dbReference>
<evidence type="ECO:0000313" key="5">
    <source>
        <dbReference type="EMBL" id="GHP14277.1"/>
    </source>
</evidence>
<feature type="domain" description="HTH araC/xylS-type" evidence="4">
    <location>
        <begin position="167"/>
        <end position="265"/>
    </location>
</feature>
<dbReference type="PROSITE" id="PS01124">
    <property type="entry name" value="HTH_ARAC_FAMILY_2"/>
    <property type="match status" value="1"/>
</dbReference>
<reference evidence="5 6" key="1">
    <citation type="journal article" date="2021" name="Int. J. Syst. Evol. Microbiol.">
        <title>Lentilactobacillus fungorum sp. nov., isolated from spent mushroom substrates.</title>
        <authorList>
            <person name="Tohno M."/>
            <person name="Tanizawa Y."/>
            <person name="Kojima Y."/>
            <person name="Sakamoto M."/>
            <person name="Ohkuma M."/>
            <person name="Kobayashi H."/>
        </authorList>
    </citation>
    <scope>NUCLEOTIDE SEQUENCE [LARGE SCALE GENOMIC DNA]</scope>
    <source>
        <strain evidence="5 6">YK48G</strain>
    </source>
</reference>
<comment type="caution">
    <text evidence="5">The sequence shown here is derived from an EMBL/GenBank/DDBJ whole genome shotgun (WGS) entry which is preliminary data.</text>
</comment>
<dbReference type="InterPro" id="IPR018062">
    <property type="entry name" value="HTH_AraC-typ_CS"/>
</dbReference>
<dbReference type="Proteomes" id="UP000604765">
    <property type="component" value="Unassembled WGS sequence"/>
</dbReference>
<dbReference type="EMBL" id="BNJR01000015">
    <property type="protein sequence ID" value="GHP14277.1"/>
    <property type="molecule type" value="Genomic_DNA"/>
</dbReference>
<dbReference type="Gene3D" id="1.10.10.60">
    <property type="entry name" value="Homeodomain-like"/>
    <property type="match status" value="2"/>
</dbReference>
<dbReference type="PROSITE" id="PS00041">
    <property type="entry name" value="HTH_ARAC_FAMILY_1"/>
    <property type="match status" value="1"/>
</dbReference>
<keyword evidence="3" id="KW-0804">Transcription</keyword>
<proteinExistence type="predicted"/>
<dbReference type="PANTHER" id="PTHR43280:SF10">
    <property type="entry name" value="REGULATORY PROTEIN POCR"/>
    <property type="match status" value="1"/>
</dbReference>
<gene>
    <name evidence="5" type="ORF">YK48G_17020</name>
</gene>
<dbReference type="Pfam" id="PF12833">
    <property type="entry name" value="HTH_18"/>
    <property type="match status" value="1"/>
</dbReference>
<keyword evidence="1" id="KW-0805">Transcription regulation</keyword>
<dbReference type="InterPro" id="IPR020449">
    <property type="entry name" value="Tscrpt_reg_AraC-type_HTH"/>
</dbReference>
<name>A0ABQ3W178_9LACO</name>
<sequence length="362" mass="40588">MSTITPNKTKSALYQTIAHEMNQFSKVSQINGYYFDLNNRLLIDGHVFTSPTEIIQNLPTANTNSFFIFPVILKNDLAGFIICEGSGITPERIKLARTFLGNIFNNAFKPTNPGEVAVLNSLKIDDLANVTVLRKLIDISGLNDSRSTTLAINSMTHLNNDSQVNIQRALTFIKSNINQPLSLESVAKAVFLSPSYLSKAFKQKLGVNFINYVNSLKIAFACEKLITTNSKVSAIASQLGYSQTSYFTKIFKSYAGMTPLVYRKRNASVDKIYTIPRDLSWSSSDSVYDVSKRFFNRHHIPYYFHSVNGYPYISRIGDYTDSGDERGWIYTIDCGQPMAPAAEITVNKKSVIQWTYAAAYIK</sequence>
<organism evidence="5 6">
    <name type="scientific">Lentilactobacillus fungorum</name>
    <dbReference type="NCBI Taxonomy" id="2201250"/>
    <lineage>
        <taxon>Bacteria</taxon>
        <taxon>Bacillati</taxon>
        <taxon>Bacillota</taxon>
        <taxon>Bacilli</taxon>
        <taxon>Lactobacillales</taxon>
        <taxon>Lactobacillaceae</taxon>
        <taxon>Lentilactobacillus</taxon>
    </lineage>
</organism>
<accession>A0ABQ3W178</accession>
<evidence type="ECO:0000256" key="1">
    <source>
        <dbReference type="ARBA" id="ARBA00023015"/>
    </source>
</evidence>
<dbReference type="PRINTS" id="PR00032">
    <property type="entry name" value="HTHARAC"/>
</dbReference>
<dbReference type="Pfam" id="PF14478">
    <property type="entry name" value="DUF4430"/>
    <property type="match status" value="1"/>
</dbReference>
<evidence type="ECO:0000313" key="6">
    <source>
        <dbReference type="Proteomes" id="UP000604765"/>
    </source>
</evidence>
<evidence type="ECO:0000256" key="2">
    <source>
        <dbReference type="ARBA" id="ARBA00023125"/>
    </source>
</evidence>
<dbReference type="SMART" id="SM00342">
    <property type="entry name" value="HTH_ARAC"/>
    <property type="match status" value="1"/>
</dbReference>